<evidence type="ECO:0000259" key="1">
    <source>
        <dbReference type="Pfam" id="PF03724"/>
    </source>
</evidence>
<dbReference type="InterPro" id="IPR005184">
    <property type="entry name" value="DUF306_Meta_HslJ"/>
</dbReference>
<protein>
    <submittedName>
        <fullName evidence="2">META domain-containing protein</fullName>
    </submittedName>
</protein>
<dbReference type="Proteomes" id="UP000295447">
    <property type="component" value="Unassembled WGS sequence"/>
</dbReference>
<dbReference type="Gene3D" id="2.40.128.270">
    <property type="match status" value="2"/>
</dbReference>
<dbReference type="Pfam" id="PF03724">
    <property type="entry name" value="META"/>
    <property type="match status" value="2"/>
</dbReference>
<comment type="caution">
    <text evidence="2">The sequence shown here is derived from an EMBL/GenBank/DDBJ whole genome shotgun (WGS) entry which is preliminary data.</text>
</comment>
<keyword evidence="3" id="KW-1185">Reference proteome</keyword>
<dbReference type="EMBL" id="SODF01000001">
    <property type="protein sequence ID" value="TDW23875.1"/>
    <property type="molecule type" value="Genomic_DNA"/>
</dbReference>
<dbReference type="PANTHER" id="PTHR35535">
    <property type="entry name" value="HEAT SHOCK PROTEIN HSLJ"/>
    <property type="match status" value="1"/>
</dbReference>
<dbReference type="PANTHER" id="PTHR35535:SF2">
    <property type="entry name" value="DUF306 DOMAIN-CONTAINING PROTEIN"/>
    <property type="match status" value="1"/>
</dbReference>
<organism evidence="2 3">
    <name type="scientific">Kribbella kalugense</name>
    <dbReference type="NCBI Taxonomy" id="2512221"/>
    <lineage>
        <taxon>Bacteria</taxon>
        <taxon>Bacillati</taxon>
        <taxon>Actinomycetota</taxon>
        <taxon>Actinomycetes</taxon>
        <taxon>Propionibacteriales</taxon>
        <taxon>Kribbellaceae</taxon>
        <taxon>Kribbella</taxon>
    </lineage>
</organism>
<evidence type="ECO:0000313" key="3">
    <source>
        <dbReference type="Proteomes" id="UP000295447"/>
    </source>
</evidence>
<dbReference type="InterPro" id="IPR038670">
    <property type="entry name" value="HslJ-like_sf"/>
</dbReference>
<feature type="domain" description="DUF306" evidence="1">
    <location>
        <begin position="32"/>
        <end position="117"/>
    </location>
</feature>
<feature type="domain" description="DUF306" evidence="1">
    <location>
        <begin position="131"/>
        <end position="240"/>
    </location>
</feature>
<dbReference type="AlphaFoldDB" id="A0A4R8A0Z9"/>
<reference evidence="2 3" key="1">
    <citation type="submission" date="2019-03" db="EMBL/GenBank/DDBJ databases">
        <title>Genomic Encyclopedia of Type Strains, Phase III (KMG-III): the genomes of soil and plant-associated and newly described type strains.</title>
        <authorList>
            <person name="Whitman W."/>
        </authorList>
    </citation>
    <scope>NUCLEOTIDE SEQUENCE [LARGE SCALE GENOMIC DNA]</scope>
    <source>
        <strain evidence="2 3">VKM Ac-2570</strain>
    </source>
</reference>
<evidence type="ECO:0000313" key="2">
    <source>
        <dbReference type="EMBL" id="TDW23875.1"/>
    </source>
</evidence>
<proteinExistence type="predicted"/>
<accession>A0A4R8A0Z9</accession>
<dbReference type="InterPro" id="IPR053147">
    <property type="entry name" value="Hsp_HslJ-like"/>
</dbReference>
<sequence length="260" mass="27462">MTQGYGPVIPGEGSPIGKTYLSVAVTEAGVDRQLVPGTRIRVTVRKDGVFIAIAGCNQLSGVIQVVDGLLRFEPHIQTQVGCGPELEAQDDWLAGLLMQSDGVVDGDTLTLTSGGTTLVLLDRRLANPDFPLEGSTWQVESVVRGDVFEHFILAGPRSLVVIGKAGLTINGTHVTGSTGSSSFTATVSRDGSTLVFSELTVETTHPRGRAADLEQVVLENLRTPLTYTIESNRMKLRGPTRTTGLNLVAVRPDGSPAGSL</sequence>
<name>A0A4R8A0Z9_9ACTN</name>
<gene>
    <name evidence="2" type="ORF">EV650_2735</name>
</gene>
<dbReference type="RefSeq" id="WP_166678106.1">
    <property type="nucleotide sequence ID" value="NZ_SODF01000001.1"/>
</dbReference>